<comment type="caution">
    <text evidence="1">The sequence shown here is derived from an EMBL/GenBank/DDBJ whole genome shotgun (WGS) entry which is preliminary data.</text>
</comment>
<dbReference type="RefSeq" id="WP_056955513.1">
    <property type="nucleotide sequence ID" value="NZ_AZFK01000087.1"/>
</dbReference>
<name>A0A0R1U4S0_9LACO</name>
<dbReference type="Proteomes" id="UP000050816">
    <property type="component" value="Unassembled WGS sequence"/>
</dbReference>
<dbReference type="AlphaFoldDB" id="A0A0R1U4S0"/>
<dbReference type="InterPro" id="IPR029058">
    <property type="entry name" value="AB_hydrolase_fold"/>
</dbReference>
<protein>
    <recommendedName>
        <fullName evidence="3">Alpha beta hydrolase superfamily protein</fullName>
    </recommendedName>
</protein>
<reference evidence="1 2" key="1">
    <citation type="journal article" date="2015" name="Genome Announc.">
        <title>Expanding the biotechnology potential of lactobacilli through comparative genomics of 213 strains and associated genera.</title>
        <authorList>
            <person name="Sun Z."/>
            <person name="Harris H.M."/>
            <person name="McCann A."/>
            <person name="Guo C."/>
            <person name="Argimon S."/>
            <person name="Zhang W."/>
            <person name="Yang X."/>
            <person name="Jeffery I.B."/>
            <person name="Cooney J.C."/>
            <person name="Kagawa T.F."/>
            <person name="Liu W."/>
            <person name="Song Y."/>
            <person name="Salvetti E."/>
            <person name="Wrobel A."/>
            <person name="Rasinkangas P."/>
            <person name="Parkhill J."/>
            <person name="Rea M.C."/>
            <person name="O'Sullivan O."/>
            <person name="Ritari J."/>
            <person name="Douillard F.P."/>
            <person name="Paul Ross R."/>
            <person name="Yang R."/>
            <person name="Briner A.E."/>
            <person name="Felis G.E."/>
            <person name="de Vos W.M."/>
            <person name="Barrangou R."/>
            <person name="Klaenhammer T.R."/>
            <person name="Caufield P.W."/>
            <person name="Cui Y."/>
            <person name="Zhang H."/>
            <person name="O'Toole P.W."/>
        </authorList>
    </citation>
    <scope>NUCLEOTIDE SEQUENCE [LARGE SCALE GENOMIC DNA]</scope>
    <source>
        <strain evidence="1 2">DSM 15946</strain>
    </source>
</reference>
<dbReference type="PATRIC" id="fig|1423760.3.peg.855"/>
<dbReference type="Gene3D" id="3.40.50.1820">
    <property type="entry name" value="alpha/beta hydrolase"/>
    <property type="match status" value="1"/>
</dbReference>
<gene>
    <name evidence="1" type="ORF">FC43_GL000832</name>
</gene>
<organism evidence="1 2">
    <name type="scientific">Limosilactobacillus ingluviei DSM 15946</name>
    <dbReference type="NCBI Taxonomy" id="1423760"/>
    <lineage>
        <taxon>Bacteria</taxon>
        <taxon>Bacillati</taxon>
        <taxon>Bacillota</taxon>
        <taxon>Bacilli</taxon>
        <taxon>Lactobacillales</taxon>
        <taxon>Lactobacillaceae</taxon>
        <taxon>Limosilactobacillus</taxon>
    </lineage>
</organism>
<sequence length="285" mass="32731">MQRQWLKMARRVGISILVIALAVQAYLLRGSRFTNVTTFAPTVQTTKVPTLLIPGWGGNTWTYQRFIDYAARHHYAQHTMTIWVAPSGKVTVKGHVQGVKNPLIQLLYTWNYTPTYQGQVKQLTRVLLLLARDYQVHDLNVVAHSYGGTEWLHAYIANPQLQRQLNFHQVILLGVPTDESFGAKTKYTQTLFKRSVDPEFLKLTHQIQTAHLGSDDYLYNWMGQTQPGTDGEVPIVQSEMLRSLIKNKHVHYHQRIFPATNHIQLHQKPTILRQICQVLWGKGNS</sequence>
<dbReference type="Pfam" id="PF06028">
    <property type="entry name" value="DUF915"/>
    <property type="match status" value="1"/>
</dbReference>
<dbReference type="EMBL" id="AZFK01000087">
    <property type="protein sequence ID" value="KRL87732.1"/>
    <property type="molecule type" value="Genomic_DNA"/>
</dbReference>
<accession>A0A0R1U4S0</accession>
<evidence type="ECO:0000313" key="2">
    <source>
        <dbReference type="Proteomes" id="UP000050816"/>
    </source>
</evidence>
<dbReference type="SUPFAM" id="SSF53474">
    <property type="entry name" value="alpha/beta-Hydrolases"/>
    <property type="match status" value="1"/>
</dbReference>
<evidence type="ECO:0008006" key="3">
    <source>
        <dbReference type="Google" id="ProtNLM"/>
    </source>
</evidence>
<evidence type="ECO:0000313" key="1">
    <source>
        <dbReference type="EMBL" id="KRL87732.1"/>
    </source>
</evidence>
<dbReference type="InterPro" id="IPR010315">
    <property type="entry name" value="DUF915_hydro-like"/>
</dbReference>
<proteinExistence type="predicted"/>